<comment type="caution">
    <text evidence="1">The sequence shown here is derived from an EMBL/GenBank/DDBJ whole genome shotgun (WGS) entry which is preliminary data.</text>
</comment>
<evidence type="ECO:0000313" key="2">
    <source>
        <dbReference type="Proteomes" id="UP001230649"/>
    </source>
</evidence>
<dbReference type="Proteomes" id="UP001230649">
    <property type="component" value="Unassembled WGS sequence"/>
</dbReference>
<proteinExistence type="predicted"/>
<protein>
    <submittedName>
        <fullName evidence="1">Uncharacterized protein</fullName>
    </submittedName>
</protein>
<evidence type="ECO:0000313" key="1">
    <source>
        <dbReference type="EMBL" id="KAJ9104075.1"/>
    </source>
</evidence>
<reference evidence="1" key="1">
    <citation type="submission" date="2023-04" db="EMBL/GenBank/DDBJ databases">
        <title>Draft Genome sequencing of Naganishia species isolated from polar environments using Oxford Nanopore Technology.</title>
        <authorList>
            <person name="Leo P."/>
            <person name="Venkateswaran K."/>
        </authorList>
    </citation>
    <scope>NUCLEOTIDE SEQUENCE</scope>
    <source>
        <strain evidence="1">MNA-CCFEE 5262</strain>
    </source>
</reference>
<dbReference type="EMBL" id="JASBWS010000056">
    <property type="protein sequence ID" value="KAJ9104075.1"/>
    <property type="molecule type" value="Genomic_DNA"/>
</dbReference>
<keyword evidence="2" id="KW-1185">Reference proteome</keyword>
<sequence length="1114" mass="118021">MTKSTALSLLLLSSLAVTAQGAATYNAQPGRHAPPYLASRLGNHKRSGWLDRVMGANPQAKAASSEPQPVESSSDAQGGQQHKRSAQGWDDRMMDAHPEVPSRPLGPHSAASGSNSHEGRQHARSAQSWDDRTMGAHPQMPSAPSAASSPSQSHGSHRRSPQSWLNRIMGSHPEQPSEVDSSAGVQELEYYGSSYGLNPPRPLQLTDVMDETSRKRDVAKLASDWSYVGCVEESDGGRLLNGFGFSSTLQNSISVCTAICGQMGFNMAGAEFGEECYCGNSFTGDGGQVFADSECNLPCPGDSSQSCGNGWRIALYKRDASAVSSSTAATATASLTRSGSAANATRTLLDPAANATITANVSQTASATSSAPTSVHTDLADSSEWYSLGCAIDEEGRILADYYVAQKNMTIDLCLDICEDKGYKFAGLEYGEECMCGSSLKKGVSYTDNKSECSTPCAGDATESCGGGWRLEVFEMASGADSSSRPVTSNTASRTASATASAPTAIHTDTTDMSEWYQLGCAIDEGGRILTDHYVSRNDMTIDLCLDICEDAGFKYAGVEYGQECMCGKTLRSGVTYTSNEWECSTPCAGDATESCGGGWRMVLHELASSGDVEYCDATSTSAAAVSTSARTTLIVNNHAASTVRSPTSTSKSAASASIVPVKSTASSASSVPSSRTASAAVSTATGAVVKGSTTIPSSAAAHQVFAHHMVGNTYPYTQSNWATDIKLAKAASIDGFALNIGGDWWQSSRANDAYLAAEAAGDFVMFLSLDMTSLSCSSYTDGIALANLVKAHSSSSAQAMFNGKVLVSTFSGENCLFGQSNVHDGWNSVFLALLDAAGIDIFFVPSVFSDPSTFSASTWMDGELNWNGGWPMEGTDITTSSDAQYMNALGSKEYMAAISPAFFTHFPVNGWNKNWIYRGDNWLYSKRWEDVIAMRDRVKMVEILTWNDYGEASYIGPIDGALPSGSEAWTNGYPHTAWLQLTKYYAQAFKTGSWPTIASDSIVVWARPHPKAATASSDSIGRPAGWDRTDDNLYALVFATDSATVTLTAGKNTQTYPVTKGVNKLKLASAPGSITAKLVRNGQTVTSYDAGSAYTYTETPSTYNFNYFVGSSS</sequence>
<name>A0ACC2VY82_9TREE</name>
<gene>
    <name evidence="1" type="ORF">QFC20_004652</name>
</gene>
<organism evidence="1 2">
    <name type="scientific">Naganishia adeliensis</name>
    <dbReference type="NCBI Taxonomy" id="92952"/>
    <lineage>
        <taxon>Eukaryota</taxon>
        <taxon>Fungi</taxon>
        <taxon>Dikarya</taxon>
        <taxon>Basidiomycota</taxon>
        <taxon>Agaricomycotina</taxon>
        <taxon>Tremellomycetes</taxon>
        <taxon>Filobasidiales</taxon>
        <taxon>Filobasidiaceae</taxon>
        <taxon>Naganishia</taxon>
    </lineage>
</organism>
<accession>A0ACC2VY82</accession>